<evidence type="ECO:0000256" key="3">
    <source>
        <dbReference type="ARBA" id="ARBA00022677"/>
    </source>
</evidence>
<comment type="similarity">
    <text evidence="2 7">Belongs to the oleosin family.</text>
</comment>
<keyword evidence="10" id="KW-1185">Reference proteome</keyword>
<sequence>MADRFQHHQTQHQLQQQSSTARQVVKATTAVTLGGTLLMLSGLILAGTVIALCIATPVMVLFSPVLVPAVITVGLVIAGFLTSGGFGVAAVTVLTWMYKSMTGQSVPNQLASKAKDLKEHLGQPKEPPARSLA</sequence>
<feature type="transmembrane region" description="Helical" evidence="8">
    <location>
        <begin position="36"/>
        <end position="59"/>
    </location>
</feature>
<dbReference type="GO" id="GO:0009791">
    <property type="term" value="P:post-embryonic development"/>
    <property type="evidence" value="ECO:0007669"/>
    <property type="project" value="UniProtKB-ARBA"/>
</dbReference>
<evidence type="ECO:0000256" key="7">
    <source>
        <dbReference type="RuleBase" id="RU000540"/>
    </source>
</evidence>
<dbReference type="OrthoDB" id="690239at2759"/>
<keyword evidence="6 8" id="KW-0472">Membrane</keyword>
<evidence type="ECO:0000256" key="8">
    <source>
        <dbReference type="SAM" id="Phobius"/>
    </source>
</evidence>
<dbReference type="PANTHER" id="PTHR33203">
    <property type="entry name" value="OLEOSIN"/>
    <property type="match status" value="1"/>
</dbReference>
<evidence type="ECO:0000256" key="4">
    <source>
        <dbReference type="ARBA" id="ARBA00022692"/>
    </source>
</evidence>
<evidence type="ECO:0000313" key="10">
    <source>
        <dbReference type="Proteomes" id="UP000554482"/>
    </source>
</evidence>
<organism evidence="9 10">
    <name type="scientific">Thalictrum thalictroides</name>
    <name type="common">Rue-anemone</name>
    <name type="synonym">Anemone thalictroides</name>
    <dbReference type="NCBI Taxonomy" id="46969"/>
    <lineage>
        <taxon>Eukaryota</taxon>
        <taxon>Viridiplantae</taxon>
        <taxon>Streptophyta</taxon>
        <taxon>Embryophyta</taxon>
        <taxon>Tracheophyta</taxon>
        <taxon>Spermatophyta</taxon>
        <taxon>Magnoliopsida</taxon>
        <taxon>Ranunculales</taxon>
        <taxon>Ranunculaceae</taxon>
        <taxon>Thalictroideae</taxon>
        <taxon>Thalictrum</taxon>
    </lineage>
</organism>
<evidence type="ECO:0000256" key="1">
    <source>
        <dbReference type="ARBA" id="ARBA00002582"/>
    </source>
</evidence>
<evidence type="ECO:0000256" key="5">
    <source>
        <dbReference type="ARBA" id="ARBA00022989"/>
    </source>
</evidence>
<reference evidence="9 10" key="1">
    <citation type="submission" date="2020-06" db="EMBL/GenBank/DDBJ databases">
        <title>Transcriptomic and genomic resources for Thalictrum thalictroides and T. hernandezii: Facilitating candidate gene discovery in an emerging model plant lineage.</title>
        <authorList>
            <person name="Arias T."/>
            <person name="Riano-Pachon D.M."/>
            <person name="Di Stilio V.S."/>
        </authorList>
    </citation>
    <scope>NUCLEOTIDE SEQUENCE [LARGE SCALE GENOMIC DNA]</scope>
    <source>
        <strain evidence="10">cv. WT478/WT964</strain>
        <tissue evidence="9">Leaves</tissue>
    </source>
</reference>
<evidence type="ECO:0000256" key="2">
    <source>
        <dbReference type="ARBA" id="ARBA00010858"/>
    </source>
</evidence>
<dbReference type="GO" id="GO:0016020">
    <property type="term" value="C:membrane"/>
    <property type="evidence" value="ECO:0007669"/>
    <property type="project" value="UniProtKB-SubCell"/>
</dbReference>
<dbReference type="Pfam" id="PF01277">
    <property type="entry name" value="Oleosin"/>
    <property type="match status" value="1"/>
</dbReference>
<keyword evidence="3 7" id="KW-0551">Lipid droplet</keyword>
<dbReference type="InterPro" id="IPR000136">
    <property type="entry name" value="Oleosin"/>
</dbReference>
<evidence type="ECO:0000256" key="6">
    <source>
        <dbReference type="ARBA" id="ARBA00023136"/>
    </source>
</evidence>
<comment type="subcellular location">
    <subcellularLocation>
        <location evidence="7">Lipid droplet</location>
    </subcellularLocation>
    <subcellularLocation>
        <location evidence="7">Membrane</location>
        <topology evidence="7">Multi-pass membrane protein</topology>
    </subcellularLocation>
</comment>
<dbReference type="GO" id="GO:0048608">
    <property type="term" value="P:reproductive structure development"/>
    <property type="evidence" value="ECO:0007669"/>
    <property type="project" value="UniProtKB-ARBA"/>
</dbReference>
<keyword evidence="4 8" id="KW-0812">Transmembrane</keyword>
<proteinExistence type="inferred from homology"/>
<dbReference type="GO" id="GO:0012511">
    <property type="term" value="C:monolayer-surrounded lipid storage body"/>
    <property type="evidence" value="ECO:0007669"/>
    <property type="project" value="InterPro"/>
</dbReference>
<dbReference type="PANTHER" id="PTHR33203:SF25">
    <property type="entry name" value="OLEOSIN 18.5 KDA"/>
    <property type="match status" value="1"/>
</dbReference>
<gene>
    <name evidence="9" type="ORF">FRX31_032758</name>
</gene>
<dbReference type="GO" id="GO:0019915">
    <property type="term" value="P:lipid storage"/>
    <property type="evidence" value="ECO:0007669"/>
    <property type="project" value="TreeGrafter"/>
</dbReference>
<comment type="function">
    <text evidence="1">May have a structural role to stabilize the lipid body during desiccation of the seed by preventing coalescence of the oil. Probably interacts with both lipid and phospholipid moieties of lipid bodies. May also provide recognition signals for specific lipase anchorage in lipolysis during seedling growth.</text>
</comment>
<feature type="transmembrane region" description="Helical" evidence="8">
    <location>
        <begin position="65"/>
        <end position="98"/>
    </location>
</feature>
<dbReference type="EMBL" id="JABWDY010041082">
    <property type="protein sequence ID" value="KAF5177657.1"/>
    <property type="molecule type" value="Genomic_DNA"/>
</dbReference>
<dbReference type="PROSITE" id="PS00811">
    <property type="entry name" value="OLEOSINS"/>
    <property type="match status" value="1"/>
</dbReference>
<accession>A0A7J6UYG3</accession>
<evidence type="ECO:0000313" key="9">
    <source>
        <dbReference type="EMBL" id="KAF5177657.1"/>
    </source>
</evidence>
<comment type="caution">
    <text evidence="9">The sequence shown here is derived from an EMBL/GenBank/DDBJ whole genome shotgun (WGS) entry which is preliminary data.</text>
</comment>
<name>A0A7J6UYG3_THATH</name>
<protein>
    <recommendedName>
        <fullName evidence="7">Oleosin</fullName>
    </recommendedName>
</protein>
<dbReference type="Proteomes" id="UP000554482">
    <property type="component" value="Unassembled WGS sequence"/>
</dbReference>
<dbReference type="AlphaFoldDB" id="A0A7J6UYG3"/>
<keyword evidence="5 8" id="KW-1133">Transmembrane helix</keyword>